<accession>A0A835C2G6</accession>
<reference evidence="11" key="1">
    <citation type="submission" date="2020-07" db="EMBL/GenBank/DDBJ databases">
        <title>Genome sequence and genetic diversity analysis of an under-domesticated orphan crop, white fonio (Digitaria exilis).</title>
        <authorList>
            <person name="Bennetzen J.L."/>
            <person name="Chen S."/>
            <person name="Ma X."/>
            <person name="Wang X."/>
            <person name="Yssel A.E.J."/>
            <person name="Chaluvadi S.R."/>
            <person name="Johnson M."/>
            <person name="Gangashetty P."/>
            <person name="Hamidou F."/>
            <person name="Sanogo M.D."/>
            <person name="Zwaenepoel A."/>
            <person name="Wallace J."/>
            <person name="Van De Peer Y."/>
            <person name="Van Deynze A."/>
        </authorList>
    </citation>
    <scope>NUCLEOTIDE SEQUENCE</scope>
    <source>
        <tissue evidence="11">Leaves</tissue>
    </source>
</reference>
<dbReference type="Pfam" id="PF07722">
    <property type="entry name" value="Peptidase_C26"/>
    <property type="match status" value="1"/>
</dbReference>
<protein>
    <recommendedName>
        <fullName evidence="3">folate gamma-glutamyl hydrolase</fullName>
        <ecNumber evidence="3">3.4.19.9</ecNumber>
    </recommendedName>
</protein>
<dbReference type="InterPro" id="IPR029062">
    <property type="entry name" value="Class_I_gatase-like"/>
</dbReference>
<dbReference type="EMBL" id="JACEFO010001730">
    <property type="protein sequence ID" value="KAF8715785.1"/>
    <property type="molecule type" value="Genomic_DNA"/>
</dbReference>
<proteinExistence type="inferred from homology"/>
<evidence type="ECO:0000256" key="9">
    <source>
        <dbReference type="SAM" id="MobiDB-lite"/>
    </source>
</evidence>
<evidence type="ECO:0000313" key="11">
    <source>
        <dbReference type="EMBL" id="KAF8715785.1"/>
    </source>
</evidence>
<dbReference type="OrthoDB" id="64220at2759"/>
<keyword evidence="6" id="KW-0378">Hydrolase</keyword>
<keyword evidence="4" id="KW-0964">Secreted</keyword>
<dbReference type="EC" id="3.4.19.9" evidence="3"/>
<comment type="caution">
    <text evidence="11">The sequence shown here is derived from an EMBL/GenBank/DDBJ whole genome shotgun (WGS) entry which is preliminary data.</text>
</comment>
<dbReference type="PANTHER" id="PTHR11315:SF0">
    <property type="entry name" value="FOLATE GAMMA-GLUTAMYL HYDROLASE"/>
    <property type="match status" value="1"/>
</dbReference>
<dbReference type="InterPro" id="IPR011697">
    <property type="entry name" value="Peptidase_C26"/>
</dbReference>
<name>A0A835C2G6_9POAL</name>
<evidence type="ECO:0000256" key="1">
    <source>
        <dbReference type="ARBA" id="ARBA00004239"/>
    </source>
</evidence>
<feature type="chain" id="PRO_5032532132" description="folate gamma-glutamyl hydrolase" evidence="10">
    <location>
        <begin position="23"/>
        <end position="367"/>
    </location>
</feature>
<evidence type="ECO:0000256" key="4">
    <source>
        <dbReference type="ARBA" id="ARBA00022525"/>
    </source>
</evidence>
<feature type="region of interest" description="Disordered" evidence="9">
    <location>
        <begin position="264"/>
        <end position="288"/>
    </location>
</feature>
<evidence type="ECO:0000256" key="6">
    <source>
        <dbReference type="ARBA" id="ARBA00022801"/>
    </source>
</evidence>
<dbReference type="SUPFAM" id="SSF52317">
    <property type="entry name" value="Class I glutamine amidotransferase-like"/>
    <property type="match status" value="1"/>
</dbReference>
<dbReference type="Proteomes" id="UP000636709">
    <property type="component" value="Unassembled WGS sequence"/>
</dbReference>
<evidence type="ECO:0000256" key="5">
    <source>
        <dbReference type="ARBA" id="ARBA00022729"/>
    </source>
</evidence>
<evidence type="ECO:0000256" key="8">
    <source>
        <dbReference type="PROSITE-ProRule" id="PRU00607"/>
    </source>
</evidence>
<dbReference type="AlphaFoldDB" id="A0A835C2G6"/>
<feature type="active site" description="Nucleophile" evidence="7">
    <location>
        <position position="163"/>
    </location>
</feature>
<dbReference type="GO" id="GO:0046900">
    <property type="term" value="P:tetrahydrofolylpolyglutamate metabolic process"/>
    <property type="evidence" value="ECO:0007669"/>
    <property type="project" value="TreeGrafter"/>
</dbReference>
<dbReference type="Gene3D" id="3.40.50.880">
    <property type="match status" value="3"/>
</dbReference>
<gene>
    <name evidence="11" type="ORF">HU200_026734</name>
</gene>
<feature type="signal peptide" evidence="10">
    <location>
        <begin position="1"/>
        <end position="22"/>
    </location>
</feature>
<comment type="subcellular location">
    <subcellularLocation>
        <location evidence="1">Secreted</location>
        <location evidence="1">Extracellular space</location>
    </subcellularLocation>
</comment>
<organism evidence="11 12">
    <name type="scientific">Digitaria exilis</name>
    <dbReference type="NCBI Taxonomy" id="1010633"/>
    <lineage>
        <taxon>Eukaryota</taxon>
        <taxon>Viridiplantae</taxon>
        <taxon>Streptophyta</taxon>
        <taxon>Embryophyta</taxon>
        <taxon>Tracheophyta</taxon>
        <taxon>Spermatophyta</taxon>
        <taxon>Magnoliopsida</taxon>
        <taxon>Liliopsida</taxon>
        <taxon>Poales</taxon>
        <taxon>Poaceae</taxon>
        <taxon>PACMAD clade</taxon>
        <taxon>Panicoideae</taxon>
        <taxon>Panicodae</taxon>
        <taxon>Paniceae</taxon>
        <taxon>Anthephorinae</taxon>
        <taxon>Digitaria</taxon>
    </lineage>
</organism>
<dbReference type="GO" id="GO:0005576">
    <property type="term" value="C:extracellular region"/>
    <property type="evidence" value="ECO:0007669"/>
    <property type="project" value="UniProtKB-SubCell"/>
</dbReference>
<comment type="caution">
    <text evidence="8">Lacks conserved residue(s) required for the propagation of feature annotation.</text>
</comment>
<comment type="similarity">
    <text evidence="2">Belongs to the peptidase C26 family.</text>
</comment>
<evidence type="ECO:0000313" key="12">
    <source>
        <dbReference type="Proteomes" id="UP000636709"/>
    </source>
</evidence>
<dbReference type="InterPro" id="IPR015527">
    <property type="entry name" value="Pept_C26_g-glut_hydrolase"/>
</dbReference>
<evidence type="ECO:0000256" key="3">
    <source>
        <dbReference type="ARBA" id="ARBA00012886"/>
    </source>
</evidence>
<sequence>MDSARAPHLIFLLCLLLVSLLAPPPKGAAAAAPGVIRLPSLAGKAGARACGAQPDPAAYDRPVIGIVSHPGDGAGGRISNGTATSYIGASYVKFVEAAGARVIPLVYNEPEERLLEKLSLVNGVLFTGGSEKQGVYFETIKKVFQHVLDKNDAGEPFPLFAQCLGFELVSMIVSKFPSYSFEGTVFQRFDPDLIKKVSTSCLVMQNHMKAIFEWRKPMIPHSEDAVQVTQHFANHFISQARKSPNRPPADKVLDNLIYNNNPTFSGKISTGRRPAPRSTTPPPPPVYDRPVIGVVTHPGDGTYEMRTHGSGSYIAASYVKFVESAGARVVPLVYDEPEERLLEVRADLASCFYFLLFCQYFPPSVSP</sequence>
<evidence type="ECO:0000256" key="10">
    <source>
        <dbReference type="SAM" id="SignalP"/>
    </source>
</evidence>
<dbReference type="GO" id="GO:0034722">
    <property type="term" value="F:gamma-glutamyl-peptidase activity"/>
    <property type="evidence" value="ECO:0007669"/>
    <property type="project" value="UniProtKB-EC"/>
</dbReference>
<dbReference type="PANTHER" id="PTHR11315">
    <property type="entry name" value="PROTEASE FAMILY C26 GAMMA-GLUTAMYL HYDROLASE"/>
    <property type="match status" value="1"/>
</dbReference>
<dbReference type="PROSITE" id="PS51275">
    <property type="entry name" value="PEPTIDASE_C26_GGH"/>
    <property type="match status" value="1"/>
</dbReference>
<dbReference type="GO" id="GO:0005773">
    <property type="term" value="C:vacuole"/>
    <property type="evidence" value="ECO:0007669"/>
    <property type="project" value="TreeGrafter"/>
</dbReference>
<keyword evidence="12" id="KW-1185">Reference proteome</keyword>
<evidence type="ECO:0000256" key="2">
    <source>
        <dbReference type="ARBA" id="ARBA00011083"/>
    </source>
</evidence>
<keyword evidence="5 10" id="KW-0732">Signal</keyword>
<evidence type="ECO:0000256" key="7">
    <source>
        <dbReference type="PIRSR" id="PIRSR615527-1"/>
    </source>
</evidence>